<keyword evidence="3" id="KW-1185">Reference proteome</keyword>
<dbReference type="Proteomes" id="UP001314170">
    <property type="component" value="Unassembled WGS sequence"/>
</dbReference>
<name>A0AAV1SIG6_9ROSI</name>
<evidence type="ECO:0000256" key="1">
    <source>
        <dbReference type="SAM" id="MobiDB-lite"/>
    </source>
</evidence>
<comment type="caution">
    <text evidence="2">The sequence shown here is derived from an EMBL/GenBank/DDBJ whole genome shotgun (WGS) entry which is preliminary data.</text>
</comment>
<organism evidence="2 3">
    <name type="scientific">Dovyalis caffra</name>
    <dbReference type="NCBI Taxonomy" id="77055"/>
    <lineage>
        <taxon>Eukaryota</taxon>
        <taxon>Viridiplantae</taxon>
        <taxon>Streptophyta</taxon>
        <taxon>Embryophyta</taxon>
        <taxon>Tracheophyta</taxon>
        <taxon>Spermatophyta</taxon>
        <taxon>Magnoliopsida</taxon>
        <taxon>eudicotyledons</taxon>
        <taxon>Gunneridae</taxon>
        <taxon>Pentapetalae</taxon>
        <taxon>rosids</taxon>
        <taxon>fabids</taxon>
        <taxon>Malpighiales</taxon>
        <taxon>Salicaceae</taxon>
        <taxon>Flacourtieae</taxon>
        <taxon>Dovyalis</taxon>
    </lineage>
</organism>
<feature type="region of interest" description="Disordered" evidence="1">
    <location>
        <begin position="24"/>
        <end position="53"/>
    </location>
</feature>
<accession>A0AAV1SIG6</accession>
<gene>
    <name evidence="2" type="ORF">DCAF_LOCUS22786</name>
</gene>
<sequence>MEEGGGLHNNDQIEMTFHVENRVDDDMGDEDDDMGDDDHDDAGLGGDYNDEMIDEEDDDFHENRVIETLVSLTLTLEYHFALYTLSCMESVHGAMFCLESLKYALIGLMRDLRGLAMATIRLIIML</sequence>
<evidence type="ECO:0000313" key="2">
    <source>
        <dbReference type="EMBL" id="CAK7350062.1"/>
    </source>
</evidence>
<proteinExistence type="predicted"/>
<dbReference type="EMBL" id="CAWUPB010001184">
    <property type="protein sequence ID" value="CAK7350062.1"/>
    <property type="molecule type" value="Genomic_DNA"/>
</dbReference>
<feature type="compositionally biased region" description="Acidic residues" evidence="1">
    <location>
        <begin position="26"/>
        <end position="40"/>
    </location>
</feature>
<protein>
    <submittedName>
        <fullName evidence="2">Uncharacterized protein</fullName>
    </submittedName>
</protein>
<evidence type="ECO:0000313" key="3">
    <source>
        <dbReference type="Proteomes" id="UP001314170"/>
    </source>
</evidence>
<dbReference type="AlphaFoldDB" id="A0AAV1SIG6"/>
<reference evidence="2 3" key="1">
    <citation type="submission" date="2024-01" db="EMBL/GenBank/DDBJ databases">
        <authorList>
            <person name="Waweru B."/>
        </authorList>
    </citation>
    <scope>NUCLEOTIDE SEQUENCE [LARGE SCALE GENOMIC DNA]</scope>
</reference>